<dbReference type="PROSITE" id="PS00196">
    <property type="entry name" value="COPPER_BLUE"/>
    <property type="match status" value="1"/>
</dbReference>
<evidence type="ECO:0000313" key="11">
    <source>
        <dbReference type="Proteomes" id="UP001336250"/>
    </source>
</evidence>
<keyword evidence="4 8" id="KW-0574">Periplasm</keyword>
<feature type="signal peptide" evidence="8">
    <location>
        <begin position="1"/>
        <end position="25"/>
    </location>
</feature>
<evidence type="ECO:0000256" key="5">
    <source>
        <dbReference type="ARBA" id="ARBA00022982"/>
    </source>
</evidence>
<evidence type="ECO:0000256" key="8">
    <source>
        <dbReference type="RuleBase" id="RU363017"/>
    </source>
</evidence>
<evidence type="ECO:0000256" key="2">
    <source>
        <dbReference type="ARBA" id="ARBA00022448"/>
    </source>
</evidence>
<keyword evidence="5 8" id="KW-0249">Electron transport</keyword>
<feature type="chain" id="PRO_5043097653" description="Azurin" evidence="8">
    <location>
        <begin position="26"/>
        <end position="153"/>
    </location>
</feature>
<name>A0AAW9Q8T9_9BURK</name>
<gene>
    <name evidence="10" type="primary">azu</name>
    <name evidence="10" type="ORF">V4F39_17270</name>
</gene>
<dbReference type="Proteomes" id="UP001336250">
    <property type="component" value="Unassembled WGS sequence"/>
</dbReference>
<comment type="subcellular location">
    <subcellularLocation>
        <location evidence="1 8">Periplasm</location>
    </subcellularLocation>
</comment>
<dbReference type="InterPro" id="IPR014068">
    <property type="entry name" value="Azurin"/>
</dbReference>
<accession>A0AAW9Q8T9</accession>
<dbReference type="SUPFAM" id="SSF49503">
    <property type="entry name" value="Cupredoxins"/>
    <property type="match status" value="1"/>
</dbReference>
<dbReference type="InterPro" id="IPR050845">
    <property type="entry name" value="Cu-binding_ET"/>
</dbReference>
<keyword evidence="8" id="KW-0732">Signal</keyword>
<reference evidence="10 11" key="1">
    <citation type="submission" date="2024-02" db="EMBL/GenBank/DDBJ databases">
        <title>Genome sequence of Aquincola sp. MAHUQ-54.</title>
        <authorList>
            <person name="Huq M.A."/>
        </authorList>
    </citation>
    <scope>NUCLEOTIDE SEQUENCE [LARGE SCALE GENOMIC DNA]</scope>
    <source>
        <strain evidence="10 11">MAHUQ-54</strain>
    </source>
</reference>
<evidence type="ECO:0000313" key="10">
    <source>
        <dbReference type="EMBL" id="MEF7615669.1"/>
    </source>
</evidence>
<dbReference type="InterPro" id="IPR028871">
    <property type="entry name" value="BlueCu_1_BS"/>
</dbReference>
<organism evidence="10 11">
    <name type="scientific">Aquincola agrisoli</name>
    <dbReference type="NCBI Taxonomy" id="3119538"/>
    <lineage>
        <taxon>Bacteria</taxon>
        <taxon>Pseudomonadati</taxon>
        <taxon>Pseudomonadota</taxon>
        <taxon>Betaproteobacteria</taxon>
        <taxon>Burkholderiales</taxon>
        <taxon>Sphaerotilaceae</taxon>
        <taxon>Aquincola</taxon>
    </lineage>
</organism>
<evidence type="ECO:0000256" key="3">
    <source>
        <dbReference type="ARBA" id="ARBA00022723"/>
    </source>
</evidence>
<keyword evidence="11" id="KW-1185">Reference proteome</keyword>
<evidence type="ECO:0000256" key="7">
    <source>
        <dbReference type="ARBA" id="ARBA00023157"/>
    </source>
</evidence>
<dbReference type="GO" id="GO:0005507">
    <property type="term" value="F:copper ion binding"/>
    <property type="evidence" value="ECO:0007669"/>
    <property type="project" value="UniProtKB-UniRule"/>
</dbReference>
<dbReference type="NCBIfam" id="TIGR02695">
    <property type="entry name" value="azurin"/>
    <property type="match status" value="1"/>
</dbReference>
<proteinExistence type="predicted"/>
<dbReference type="GO" id="GO:0009055">
    <property type="term" value="F:electron transfer activity"/>
    <property type="evidence" value="ECO:0007669"/>
    <property type="project" value="InterPro"/>
</dbReference>
<evidence type="ECO:0000259" key="9">
    <source>
        <dbReference type="Pfam" id="PF00127"/>
    </source>
</evidence>
<dbReference type="Gene3D" id="2.60.40.420">
    <property type="entry name" value="Cupredoxins - blue copper proteins"/>
    <property type="match status" value="1"/>
</dbReference>
<sequence>MTRSYPFRSAAAAACLLLATAAAQARTCALTISSNDQMQFDQAELKVAADCKTVDLTLKHSGTLPVSAMGHNWVLTETAAARAVALAGMNAGAASAYVKPGDERVIASTPVIGGGGSTRISFSTDRLAKGGDYTFFCSFPGHWSVMKGKLVFG</sequence>
<dbReference type="GO" id="GO:0042597">
    <property type="term" value="C:periplasmic space"/>
    <property type="evidence" value="ECO:0007669"/>
    <property type="project" value="UniProtKB-SubCell"/>
</dbReference>
<dbReference type="Pfam" id="PF00127">
    <property type="entry name" value="Copper-bind"/>
    <property type="match status" value="1"/>
</dbReference>
<comment type="function">
    <text evidence="8">Transfers electrons from cytochrome c551 to cytochrome oxidase.</text>
</comment>
<dbReference type="EMBL" id="JAZIBG010000036">
    <property type="protein sequence ID" value="MEF7615669.1"/>
    <property type="molecule type" value="Genomic_DNA"/>
</dbReference>
<dbReference type="PANTHER" id="PTHR38439">
    <property type="entry name" value="AURACYANIN-B"/>
    <property type="match status" value="1"/>
</dbReference>
<protein>
    <recommendedName>
        <fullName evidence="8">Azurin</fullName>
    </recommendedName>
</protein>
<dbReference type="RefSeq" id="WP_332290974.1">
    <property type="nucleotide sequence ID" value="NZ_JAZIBG010000036.1"/>
</dbReference>
<dbReference type="PANTHER" id="PTHR38439:SF2">
    <property type="entry name" value="OUTER MEMBRANE PROTEIN H.8"/>
    <property type="match status" value="1"/>
</dbReference>
<dbReference type="AlphaFoldDB" id="A0AAW9Q8T9"/>
<evidence type="ECO:0000256" key="6">
    <source>
        <dbReference type="ARBA" id="ARBA00023008"/>
    </source>
</evidence>
<keyword evidence="3 8" id="KW-0479">Metal-binding</keyword>
<dbReference type="InterPro" id="IPR000923">
    <property type="entry name" value="BlueCu_1"/>
</dbReference>
<evidence type="ECO:0000256" key="1">
    <source>
        <dbReference type="ARBA" id="ARBA00004418"/>
    </source>
</evidence>
<keyword evidence="6 8" id="KW-0186">Copper</keyword>
<keyword evidence="2 8" id="KW-0813">Transport</keyword>
<dbReference type="CDD" id="cd13922">
    <property type="entry name" value="Azurin"/>
    <property type="match status" value="1"/>
</dbReference>
<feature type="domain" description="Blue (type 1) copper" evidence="9">
    <location>
        <begin position="27"/>
        <end position="151"/>
    </location>
</feature>
<dbReference type="InterPro" id="IPR008972">
    <property type="entry name" value="Cupredoxin"/>
</dbReference>
<comment type="caution">
    <text evidence="10">The sequence shown here is derived from an EMBL/GenBank/DDBJ whole genome shotgun (WGS) entry which is preliminary data.</text>
</comment>
<evidence type="ECO:0000256" key="4">
    <source>
        <dbReference type="ARBA" id="ARBA00022764"/>
    </source>
</evidence>
<keyword evidence="7" id="KW-1015">Disulfide bond</keyword>